<feature type="transmembrane region" description="Helical" evidence="6">
    <location>
        <begin position="389"/>
        <end position="406"/>
    </location>
</feature>
<evidence type="ECO:0000256" key="6">
    <source>
        <dbReference type="SAM" id="Phobius"/>
    </source>
</evidence>
<sequence length="451" mass="49902">MKHESQQEGSHRHYLALAIPLMLATISTPLLGAVDTAVVGYLEAPHYLGGVAIAALIFNTMYWLFGFLRVSTSGFTAQAAGKQDEKEMLVMLARPLLLASAAGIIFILAQYPLWQTAVHFLQPSSAVQEEAEGYFSYRIWGAPFALIQYVLLGWLIGRSHVNVALILQLGCNLLNMGLDVLFVFFIDMGASGIGLATLIAEITGVLIAAVYLWKKTGFTFSVFSWASVWEAGPFLHMIRMNRDLFIRTACLVTVFGVFTSIGTSFGEITLAANAILLQVHFIMAYFFDGLANASSILAGRATGKNDRFLFLRTMKVGAFWSFLVAVCWMLFMVISGGWFVGLFTSIEEVALTARDYSAWIILFPITAFWGLQLYGFFTGATKAAPVRNSVIAAMALFLLTLVLFLPEWGNHGLWLAFIVFTLTRTLVLWAYVPSLMRSAFMQTNVKQQKIM</sequence>
<evidence type="ECO:0000313" key="8">
    <source>
        <dbReference type="Proteomes" id="UP000199017"/>
    </source>
</evidence>
<comment type="similarity">
    <text evidence="2">Belongs to the multi antimicrobial extrusion (MATE) (TC 2.A.66.1) family.</text>
</comment>
<protein>
    <submittedName>
        <fullName evidence="7">Multidrug resistance protein, MATE family</fullName>
    </submittedName>
</protein>
<dbReference type="OrthoDB" id="9776324at2"/>
<comment type="subcellular location">
    <subcellularLocation>
        <location evidence="1">Membrane</location>
        <topology evidence="1">Multi-pass membrane protein</topology>
    </subcellularLocation>
</comment>
<evidence type="ECO:0000256" key="5">
    <source>
        <dbReference type="ARBA" id="ARBA00023136"/>
    </source>
</evidence>
<feature type="transmembrane region" description="Helical" evidence="6">
    <location>
        <begin position="163"/>
        <end position="186"/>
    </location>
</feature>
<feature type="transmembrane region" description="Helical" evidence="6">
    <location>
        <begin position="192"/>
        <end position="213"/>
    </location>
</feature>
<feature type="transmembrane region" description="Helical" evidence="6">
    <location>
        <begin position="412"/>
        <end position="432"/>
    </location>
</feature>
<dbReference type="GO" id="GO:0005886">
    <property type="term" value="C:plasma membrane"/>
    <property type="evidence" value="ECO:0007669"/>
    <property type="project" value="TreeGrafter"/>
</dbReference>
<feature type="transmembrane region" description="Helical" evidence="6">
    <location>
        <begin position="275"/>
        <end position="298"/>
    </location>
</feature>
<proteinExistence type="inferred from homology"/>
<feature type="transmembrane region" description="Helical" evidence="6">
    <location>
        <begin position="319"/>
        <end position="344"/>
    </location>
</feature>
<dbReference type="InterPro" id="IPR002528">
    <property type="entry name" value="MATE_fam"/>
</dbReference>
<evidence type="ECO:0000313" key="7">
    <source>
        <dbReference type="EMBL" id="SDH87186.1"/>
    </source>
</evidence>
<dbReference type="Pfam" id="PF01554">
    <property type="entry name" value="MatE"/>
    <property type="match status" value="2"/>
</dbReference>
<evidence type="ECO:0000256" key="1">
    <source>
        <dbReference type="ARBA" id="ARBA00004141"/>
    </source>
</evidence>
<feature type="transmembrane region" description="Helical" evidence="6">
    <location>
        <begin position="134"/>
        <end position="156"/>
    </location>
</feature>
<feature type="transmembrane region" description="Helical" evidence="6">
    <location>
        <begin position="244"/>
        <end position="263"/>
    </location>
</feature>
<dbReference type="RefSeq" id="WP_091582510.1">
    <property type="nucleotide sequence ID" value="NZ_FNDU01000003.1"/>
</dbReference>
<name>A0A1G8FZ00_9BACI</name>
<dbReference type="STRING" id="930129.SAMN05216352_103144"/>
<gene>
    <name evidence="7" type="ORF">SAMN05216352_103144</name>
</gene>
<dbReference type="InterPro" id="IPR044644">
    <property type="entry name" value="DinF-like"/>
</dbReference>
<organism evidence="7 8">
    <name type="scientific">Alteribacillus bidgolensis</name>
    <dbReference type="NCBI Taxonomy" id="930129"/>
    <lineage>
        <taxon>Bacteria</taxon>
        <taxon>Bacillati</taxon>
        <taxon>Bacillota</taxon>
        <taxon>Bacilli</taxon>
        <taxon>Bacillales</taxon>
        <taxon>Bacillaceae</taxon>
        <taxon>Alteribacillus</taxon>
    </lineage>
</organism>
<feature type="transmembrane region" description="Helical" evidence="6">
    <location>
        <begin position="89"/>
        <end position="114"/>
    </location>
</feature>
<evidence type="ECO:0000256" key="4">
    <source>
        <dbReference type="ARBA" id="ARBA00022989"/>
    </source>
</evidence>
<dbReference type="GO" id="GO:0042910">
    <property type="term" value="F:xenobiotic transmembrane transporter activity"/>
    <property type="evidence" value="ECO:0007669"/>
    <property type="project" value="InterPro"/>
</dbReference>
<dbReference type="PANTHER" id="PTHR42893:SF46">
    <property type="entry name" value="PROTEIN DETOXIFICATION 44, CHLOROPLASTIC"/>
    <property type="match status" value="1"/>
</dbReference>
<keyword evidence="5 6" id="KW-0472">Membrane</keyword>
<evidence type="ECO:0000256" key="2">
    <source>
        <dbReference type="ARBA" id="ARBA00010199"/>
    </source>
</evidence>
<dbReference type="PANTHER" id="PTHR42893">
    <property type="entry name" value="PROTEIN DETOXIFICATION 44, CHLOROPLASTIC-RELATED"/>
    <property type="match status" value="1"/>
</dbReference>
<keyword evidence="4 6" id="KW-1133">Transmembrane helix</keyword>
<evidence type="ECO:0000256" key="3">
    <source>
        <dbReference type="ARBA" id="ARBA00022692"/>
    </source>
</evidence>
<keyword evidence="8" id="KW-1185">Reference proteome</keyword>
<dbReference type="CDD" id="cd13136">
    <property type="entry name" value="MATE_DinF_like"/>
    <property type="match status" value="1"/>
</dbReference>
<feature type="transmembrane region" description="Helical" evidence="6">
    <location>
        <begin position="12"/>
        <end position="34"/>
    </location>
</feature>
<keyword evidence="3 6" id="KW-0812">Transmembrane</keyword>
<dbReference type="EMBL" id="FNDU01000003">
    <property type="protein sequence ID" value="SDH87186.1"/>
    <property type="molecule type" value="Genomic_DNA"/>
</dbReference>
<dbReference type="Proteomes" id="UP000199017">
    <property type="component" value="Unassembled WGS sequence"/>
</dbReference>
<accession>A0A1G8FZ00</accession>
<feature type="transmembrane region" description="Helical" evidence="6">
    <location>
        <begin position="46"/>
        <end position="68"/>
    </location>
</feature>
<reference evidence="7 8" key="1">
    <citation type="submission" date="2016-10" db="EMBL/GenBank/DDBJ databases">
        <authorList>
            <person name="de Groot N.N."/>
        </authorList>
    </citation>
    <scope>NUCLEOTIDE SEQUENCE [LARGE SCALE GENOMIC DNA]</scope>
    <source>
        <strain evidence="8">P4B,CCM 7963,CECT 7998,DSM 25260,IBRC-M 10614,KCTC 13821</strain>
    </source>
</reference>
<dbReference type="AlphaFoldDB" id="A0A1G8FZ00"/>
<dbReference type="NCBIfam" id="TIGR00797">
    <property type="entry name" value="matE"/>
    <property type="match status" value="1"/>
</dbReference>
<feature type="transmembrane region" description="Helical" evidence="6">
    <location>
        <begin position="356"/>
        <end position="377"/>
    </location>
</feature>
<dbReference type="GO" id="GO:0015297">
    <property type="term" value="F:antiporter activity"/>
    <property type="evidence" value="ECO:0007669"/>
    <property type="project" value="InterPro"/>
</dbReference>